<proteinExistence type="inferred from homology"/>
<dbReference type="Gene3D" id="2.80.10.50">
    <property type="match status" value="1"/>
</dbReference>
<feature type="compositionally biased region" description="Polar residues" evidence="3">
    <location>
        <begin position="191"/>
        <end position="202"/>
    </location>
</feature>
<dbReference type="GO" id="GO:0005212">
    <property type="term" value="F:structural constituent of eye lens"/>
    <property type="evidence" value="ECO:0007669"/>
    <property type="project" value="TreeGrafter"/>
</dbReference>
<sequence length="1923" mass="210030">MANLKRQRSWHEDFSRNFLRLFSRSRSVEQEKTDTEAENGEEHEDDSTVGQSDDADTAFAPLHHLTMEPAAQTLGQSEQDRLLETHSVDDPEHRVQDNNADRDPLPVTPSALEPSSPPPPVDGFFRRLGSLFLFGRAEPGGADGQSQPGTVLEAQGAVDTQHTDPKTLLTGSTEAQTSVEEGGEQRLKPTELSQSQELSNSAAGPEVKSTGQAKQDIENTQLQEEVQADQDEEGLVDSPSSDEEQERRRALASPPVVTHVTYRGLREIRKMRRKQEVRLHSPISEGEEGQHGAGVGMSAPEEKVETLHGASAGSPCVAASGEGLNYQRHVSQGSSYAPSSSHILEDEGGVDSALSQSALQTHTVARTQPAGLESDLALVHGTSCPGEKSVCLVVDEASEMHVDGLEPLEMASGRETQSLFHSDVLLDPLTAQPLETSHSQLSDTATDSNTHLTDITTVPSSHTCFCLGSDIASNCCQESQLSVTQLDVQDPESNQTYLSSKAEISGQAAWKAELVPKDETTQLGLAEEQLALDDETLQLESKKMVDDILKNALAALEKIDASNRESETPISEELNEGAETLMLMRAGNSMGGSASVECMFREHLPVQADGNPQLNLSDDTLGGRAQADGCRSTPSSGYESIAGSDTDIRSMTMNSDINTSLSGPFGTFCTEPELKEESETEERELCMDGGPVCQNDEIRQNFVHSTLHLKVNLEEREGPEGTEANNELLFQYDLSDSNISHKTNIPSAQQAISESLSGVNKGAEQCAVEEHGVHVCVTQRENDHSGLQNAAKVNTESNNYGNALGLDSGDASSIINNVDLKQVQSISERLSPTGMRNVDSYQLPHISEIRDFSGKEDRPNLSVRQSHVADETLALHLEKPKLASQDPQSGHTQGLFNCAEESDEGPDFALVKTYLATVVEDGPDSGMPSAVPGCSTIKVFVCSATDDQSQDHKPDLLTGPSLHSPGRLASLPISVRAHLDIPGTSSRPQTTDLHQIPGGFTIISEEEELDTVFVNDTGPMLSPSTRRAKAYPFSLSPIYEEESGREDTSRDDLLHVPPATEEEQRSVEQQASSILSLLQSVSERLQSSVYSESEDSEEKLEEPESPQRFLRPLWDRYEDDDNEDAATDEQSSLLLQQQLTGIRLHSEELELEPAVDACSSSSFIPDQKTTSGIPFEEPGAQHCKPTLNNNINNVVRKANTPFYEYLKSNIVPSLDTEKQASKAFHHNEGSPTSSTLTEMEAFGKINPRPTLLHIYAGATPSGTRRDVCEDVEDASQVLFPQEATIQARRGCWLLYVEPGYRGSCIVLEEGQTMRTTGETTKSEEHSAPALLSVGSIKRAVKDDTVPEIHLSSASNPERERVCLHSEADHVDANGPVHLSDLSVRSGCWLAYDGTAFTGNHTVLEARGLTTPVLQNSPISCVRSLRPLRMGGLRVRNPLDPKVVLYAQPLFQGECRELLDNTPSLGPESGLAQVSSLRVAGGVWVGYSCEKYRGQQCVLEEGEYSDCSAFFSEPGLTLRSCRFLQADFIEPEVSLKSSGVQMEILDQDVADLQQNGLEQGTDAIHVKSGVWVAYSGRYYTGEQCVLEKGQHPGTLDWGSSRQSSPLSIRPVRREVCGEEEAPKFLLRVYSKPGFAGESREFGTEVADCGGLIPMSFRVILGSWLLYDEKDYCGNQFVLGEGFYPDLTSCGCMTTAIKSLKPIPYSFSEPSISLFSLSSFEGLETVADSPMETMDNFFTQSLKVNSGLWVVYEFGQFRGCQMLLQMGEYPCWGEYSSWDTIGSLQPLRQRRTYMQVRNGALGMALTAERTSDPLSPAKLLLRPADCSLDTQHWIYSQALLKSKVGKGCLSVIGGKASVGARVALWEEHGRIHQRWRLNKNGTISPHLDFNLVLDRRGGSGIDKDHLILSELCTDKASQYWDIEVL</sequence>
<dbReference type="PROSITE" id="PS50915">
    <property type="entry name" value="CRYSTALLIN_BETA_GAMMA"/>
    <property type="match status" value="5"/>
</dbReference>
<feature type="region of interest" description="Disordered" evidence="3">
    <location>
        <begin position="330"/>
        <end position="349"/>
    </location>
</feature>
<dbReference type="Proteomes" id="UP000752171">
    <property type="component" value="Unassembled WGS sequence"/>
</dbReference>
<dbReference type="InterPro" id="IPR000772">
    <property type="entry name" value="Ricin_B_lectin"/>
</dbReference>
<feature type="compositionally biased region" description="Basic and acidic residues" evidence="3">
    <location>
        <begin position="88"/>
        <end position="104"/>
    </location>
</feature>
<dbReference type="EMBL" id="JAICCE010000020">
    <property type="protein sequence ID" value="KAG9263643.1"/>
    <property type="molecule type" value="Genomic_DNA"/>
</dbReference>
<dbReference type="SMART" id="SM00247">
    <property type="entry name" value="XTALbg"/>
    <property type="match status" value="5"/>
</dbReference>
<dbReference type="GO" id="GO:0002088">
    <property type="term" value="P:lens development in camera-type eye"/>
    <property type="evidence" value="ECO:0007669"/>
    <property type="project" value="TreeGrafter"/>
</dbReference>
<evidence type="ECO:0000256" key="2">
    <source>
        <dbReference type="ARBA" id="ARBA00022737"/>
    </source>
</evidence>
<gene>
    <name evidence="5" type="primary">CRYBG3</name>
    <name evidence="5" type="ORF">AMEX_G23696</name>
</gene>
<comment type="similarity">
    <text evidence="1">Belongs to the beta/gamma-crystallin family.</text>
</comment>
<feature type="domain" description="Beta/gamma crystallin 'Greek key'" evidence="4">
    <location>
        <begin position="1568"/>
        <end position="1611"/>
    </location>
</feature>
<dbReference type="Pfam" id="PF00652">
    <property type="entry name" value="Ricin_B_lectin"/>
    <property type="match status" value="1"/>
</dbReference>
<feature type="compositionally biased region" description="Polar residues" evidence="3">
    <location>
        <begin position="169"/>
        <end position="179"/>
    </location>
</feature>
<reference evidence="5 6" key="1">
    <citation type="submission" date="2021-07" db="EMBL/GenBank/DDBJ databases">
        <authorList>
            <person name="Imarazene B."/>
            <person name="Zahm M."/>
            <person name="Klopp C."/>
            <person name="Cabau C."/>
            <person name="Beille S."/>
            <person name="Jouanno E."/>
            <person name="Castinel A."/>
            <person name="Lluch J."/>
            <person name="Gil L."/>
            <person name="Kuchtly C."/>
            <person name="Lopez Roques C."/>
            <person name="Donnadieu C."/>
            <person name="Parrinello H."/>
            <person name="Journot L."/>
            <person name="Du K."/>
            <person name="Schartl M."/>
            <person name="Retaux S."/>
            <person name="Guiguen Y."/>
        </authorList>
    </citation>
    <scope>NUCLEOTIDE SEQUENCE [LARGE SCALE GENOMIC DNA]</scope>
    <source>
        <strain evidence="5">Pach_M1</strain>
        <tissue evidence="5">Testis</tissue>
    </source>
</reference>
<feature type="compositionally biased region" description="Acidic residues" evidence="3">
    <location>
        <begin position="36"/>
        <end position="47"/>
    </location>
</feature>
<dbReference type="PROSITE" id="PS50231">
    <property type="entry name" value="RICIN_B_LECTIN"/>
    <property type="match status" value="1"/>
</dbReference>
<feature type="domain" description="Beta/gamma crystallin 'Greek key'" evidence="4">
    <location>
        <begin position="1660"/>
        <end position="1702"/>
    </location>
</feature>
<dbReference type="SMART" id="SM00458">
    <property type="entry name" value="RICIN"/>
    <property type="match status" value="1"/>
</dbReference>
<feature type="region of interest" description="Disordered" evidence="3">
    <location>
        <begin position="21"/>
        <end position="69"/>
    </location>
</feature>
<dbReference type="PANTHER" id="PTHR11818">
    <property type="entry name" value="BETA/GAMMA CRYSTALLIN"/>
    <property type="match status" value="1"/>
</dbReference>
<comment type="caution">
    <text evidence="5">The sequence shown here is derived from an EMBL/GenBank/DDBJ whole genome shotgun (WGS) entry which is preliminary data.</text>
</comment>
<feature type="region of interest" description="Disordered" evidence="3">
    <location>
        <begin position="622"/>
        <end position="643"/>
    </location>
</feature>
<feature type="region of interest" description="Disordered" evidence="3">
    <location>
        <begin position="1088"/>
        <end position="1110"/>
    </location>
</feature>
<dbReference type="InterPro" id="IPR001064">
    <property type="entry name" value="Beta/gamma_crystallin"/>
</dbReference>
<dbReference type="SUPFAM" id="SSF49695">
    <property type="entry name" value="gamma-Crystallin-like"/>
    <property type="match status" value="3"/>
</dbReference>
<dbReference type="InterPro" id="IPR035992">
    <property type="entry name" value="Ricin_B-like_lectins"/>
</dbReference>
<feature type="region of interest" description="Disordered" evidence="3">
    <location>
        <begin position="156"/>
        <end position="252"/>
    </location>
</feature>
<organism evidence="5 6">
    <name type="scientific">Astyanax mexicanus</name>
    <name type="common">Blind cave fish</name>
    <name type="synonym">Astyanax fasciatus mexicanus</name>
    <dbReference type="NCBI Taxonomy" id="7994"/>
    <lineage>
        <taxon>Eukaryota</taxon>
        <taxon>Metazoa</taxon>
        <taxon>Chordata</taxon>
        <taxon>Craniata</taxon>
        <taxon>Vertebrata</taxon>
        <taxon>Euteleostomi</taxon>
        <taxon>Actinopterygii</taxon>
        <taxon>Neopterygii</taxon>
        <taxon>Teleostei</taxon>
        <taxon>Ostariophysi</taxon>
        <taxon>Characiformes</taxon>
        <taxon>Characoidei</taxon>
        <taxon>Acestrorhamphidae</taxon>
        <taxon>Acestrorhamphinae</taxon>
        <taxon>Astyanax</taxon>
    </lineage>
</organism>
<feature type="domain" description="Beta/gamma crystallin 'Greek key'" evidence="4">
    <location>
        <begin position="1440"/>
        <end position="1480"/>
    </location>
</feature>
<dbReference type="Gene3D" id="2.60.20.10">
    <property type="entry name" value="Crystallins"/>
    <property type="match status" value="5"/>
</dbReference>
<protein>
    <submittedName>
        <fullName evidence="5">Very large A-kinase anchor protein</fullName>
    </submittedName>
</protein>
<dbReference type="PANTHER" id="PTHR11818:SF38">
    <property type="entry name" value="VERY LARGE A-KINASE ANCHOR PROTEIN"/>
    <property type="match status" value="1"/>
</dbReference>
<dbReference type="Pfam" id="PF00030">
    <property type="entry name" value="Crystall"/>
    <property type="match status" value="5"/>
</dbReference>
<evidence type="ECO:0000259" key="4">
    <source>
        <dbReference type="PROSITE" id="PS50915"/>
    </source>
</evidence>
<feature type="domain" description="Beta/gamma crystallin 'Greek key'" evidence="4">
    <location>
        <begin position="1290"/>
        <end position="1340"/>
    </location>
</feature>
<feature type="compositionally biased region" description="Polar residues" evidence="3">
    <location>
        <begin position="209"/>
        <end position="224"/>
    </location>
</feature>
<evidence type="ECO:0000313" key="5">
    <source>
        <dbReference type="EMBL" id="KAG9263643.1"/>
    </source>
</evidence>
<feature type="compositionally biased region" description="Basic and acidic residues" evidence="3">
    <location>
        <begin position="26"/>
        <end position="35"/>
    </location>
</feature>
<feature type="compositionally biased region" description="Acidic residues" evidence="3">
    <location>
        <begin position="226"/>
        <end position="244"/>
    </location>
</feature>
<evidence type="ECO:0000256" key="1">
    <source>
        <dbReference type="ARBA" id="ARBA00009646"/>
    </source>
</evidence>
<name>A0A8T2KWG3_ASTMX</name>
<evidence type="ECO:0000313" key="6">
    <source>
        <dbReference type="Proteomes" id="UP000752171"/>
    </source>
</evidence>
<keyword evidence="2" id="KW-0677">Repeat</keyword>
<accession>A0A8T2KWG3</accession>
<feature type="region of interest" description="Disordered" evidence="3">
    <location>
        <begin position="277"/>
        <end position="299"/>
    </location>
</feature>
<feature type="region of interest" description="Disordered" evidence="3">
    <location>
        <begin position="88"/>
        <end position="123"/>
    </location>
</feature>
<dbReference type="SUPFAM" id="SSF50370">
    <property type="entry name" value="Ricin B-like lectins"/>
    <property type="match status" value="1"/>
</dbReference>
<feature type="compositionally biased region" description="Polar residues" evidence="3">
    <location>
        <begin position="330"/>
        <end position="342"/>
    </location>
</feature>
<evidence type="ECO:0000256" key="3">
    <source>
        <dbReference type="SAM" id="MobiDB-lite"/>
    </source>
</evidence>
<dbReference type="GO" id="GO:0007601">
    <property type="term" value="P:visual perception"/>
    <property type="evidence" value="ECO:0007669"/>
    <property type="project" value="TreeGrafter"/>
</dbReference>
<dbReference type="InterPro" id="IPR050252">
    <property type="entry name" value="Beta/Gamma-Crystallin"/>
</dbReference>
<dbReference type="InterPro" id="IPR011024">
    <property type="entry name" value="G_crystallin-like"/>
</dbReference>
<feature type="compositionally biased region" description="Acidic residues" evidence="3">
    <location>
        <begin position="1092"/>
        <end position="1104"/>
    </location>
</feature>
<feature type="domain" description="Beta/gamma crystallin 'Greek key'" evidence="4">
    <location>
        <begin position="1745"/>
        <end position="1786"/>
    </location>
</feature>